<dbReference type="Pfam" id="PF00970">
    <property type="entry name" value="FAD_binding_6"/>
    <property type="match status" value="1"/>
</dbReference>
<name>A0A1R4ESM7_9MICO</name>
<gene>
    <name evidence="11" type="ORF">CZ674_00610</name>
</gene>
<dbReference type="RefSeq" id="WP_086990101.1">
    <property type="nucleotide sequence ID" value="NZ_FUHU01000003.1"/>
</dbReference>
<keyword evidence="6" id="KW-0560">Oxidoreductase</keyword>
<feature type="domain" description="2Fe-2S ferredoxin-type" evidence="9">
    <location>
        <begin position="283"/>
        <end position="374"/>
    </location>
</feature>
<dbReference type="AlphaFoldDB" id="A0A1R4ESM7"/>
<dbReference type="Gene3D" id="2.40.30.10">
    <property type="entry name" value="Translation factors"/>
    <property type="match status" value="1"/>
</dbReference>
<proteinExistence type="predicted"/>
<dbReference type="SUPFAM" id="SSF63380">
    <property type="entry name" value="Riboflavin synthase domain-like"/>
    <property type="match status" value="1"/>
</dbReference>
<keyword evidence="12" id="KW-1185">Reference proteome</keyword>
<comment type="cofactor">
    <cofactor evidence="1">
        <name>FAD</name>
        <dbReference type="ChEBI" id="CHEBI:57692"/>
    </cofactor>
</comment>
<dbReference type="InterPro" id="IPR001709">
    <property type="entry name" value="Flavoprot_Pyr_Nucl_cyt_Rdtase"/>
</dbReference>
<dbReference type="PROSITE" id="PS51085">
    <property type="entry name" value="2FE2S_FER_2"/>
    <property type="match status" value="1"/>
</dbReference>
<dbReference type="Gene3D" id="3.40.50.80">
    <property type="entry name" value="Nucleotide-binding domain of ferredoxin-NADP reductase (FNR) module"/>
    <property type="match status" value="1"/>
</dbReference>
<dbReference type="InterPro" id="IPR001041">
    <property type="entry name" value="2Fe-2S_ferredoxin-type"/>
</dbReference>
<keyword evidence="2" id="KW-0285">Flavoprotein</keyword>
<evidence type="ECO:0000256" key="3">
    <source>
        <dbReference type="ARBA" id="ARBA00022714"/>
    </source>
</evidence>
<reference evidence="11 12" key="1">
    <citation type="submission" date="2017-02" db="EMBL/GenBank/DDBJ databases">
        <authorList>
            <person name="Peterson S.W."/>
        </authorList>
    </citation>
    <scope>NUCLEOTIDE SEQUENCE [LARGE SCALE GENOMIC DNA]</scope>
    <source>
        <strain evidence="11 12">LMG 22410</strain>
    </source>
</reference>
<dbReference type="SUPFAM" id="SSF52343">
    <property type="entry name" value="Ferredoxin reductase-like, C-terminal NADP-linked domain"/>
    <property type="match status" value="1"/>
</dbReference>
<keyword evidence="3" id="KW-0001">2Fe-2S</keyword>
<dbReference type="GO" id="GO:0050660">
    <property type="term" value="F:flavin adenine dinucleotide binding"/>
    <property type="evidence" value="ECO:0007669"/>
    <property type="project" value="TreeGrafter"/>
</dbReference>
<dbReference type="PRINTS" id="PR00371">
    <property type="entry name" value="FPNCR"/>
</dbReference>
<evidence type="ECO:0000256" key="2">
    <source>
        <dbReference type="ARBA" id="ARBA00022630"/>
    </source>
</evidence>
<organism evidence="11 12">
    <name type="scientific">Agrococcus casei LMG 22410</name>
    <dbReference type="NCBI Taxonomy" id="1255656"/>
    <lineage>
        <taxon>Bacteria</taxon>
        <taxon>Bacillati</taxon>
        <taxon>Actinomycetota</taxon>
        <taxon>Actinomycetes</taxon>
        <taxon>Micrococcales</taxon>
        <taxon>Microbacteriaceae</taxon>
        <taxon>Agrococcus</taxon>
    </lineage>
</organism>
<keyword evidence="4" id="KW-0479">Metal-binding</keyword>
<dbReference type="SUPFAM" id="SSF54292">
    <property type="entry name" value="2Fe-2S ferredoxin-like"/>
    <property type="match status" value="1"/>
</dbReference>
<dbReference type="InterPro" id="IPR017927">
    <property type="entry name" value="FAD-bd_FR_type"/>
</dbReference>
<dbReference type="InterPro" id="IPR050415">
    <property type="entry name" value="MRET"/>
</dbReference>
<evidence type="ECO:0000256" key="8">
    <source>
        <dbReference type="ARBA" id="ARBA00023014"/>
    </source>
</evidence>
<feature type="domain" description="FAD-binding FR-type" evidence="10">
    <location>
        <begin position="17"/>
        <end position="121"/>
    </location>
</feature>
<dbReference type="OrthoDB" id="9796486at2"/>
<dbReference type="GO" id="GO:0010124">
    <property type="term" value="P:phenylacetate catabolic process"/>
    <property type="evidence" value="ECO:0007669"/>
    <property type="project" value="InterPro"/>
</dbReference>
<dbReference type="Gene3D" id="3.10.20.30">
    <property type="match status" value="1"/>
</dbReference>
<dbReference type="PANTHER" id="PTHR47354">
    <property type="entry name" value="NADH OXIDOREDUCTASE HCR"/>
    <property type="match status" value="1"/>
</dbReference>
<dbReference type="Pfam" id="PF00111">
    <property type="entry name" value="Fer2"/>
    <property type="match status" value="1"/>
</dbReference>
<protein>
    <submittedName>
        <fullName evidence="11">Phenylacetate-CoA oxygenase/reductase, PaaK subunit</fullName>
    </submittedName>
</protein>
<dbReference type="InterPro" id="IPR039261">
    <property type="entry name" value="FNR_nucleotide-bd"/>
</dbReference>
<dbReference type="PANTHER" id="PTHR47354:SF8">
    <property type="entry name" value="1,2-PHENYLACETYL-COA EPOXIDASE, SUBUNIT E"/>
    <property type="match status" value="1"/>
</dbReference>
<keyword evidence="7" id="KW-0408">Iron</keyword>
<dbReference type="NCBIfam" id="TIGR02160">
    <property type="entry name" value="PA_CoA_Oxy5"/>
    <property type="match status" value="1"/>
</dbReference>
<keyword evidence="5" id="KW-0274">FAD</keyword>
<evidence type="ECO:0000256" key="7">
    <source>
        <dbReference type="ARBA" id="ARBA00023004"/>
    </source>
</evidence>
<dbReference type="EMBL" id="FUHU01000003">
    <property type="protein sequence ID" value="SJM46615.1"/>
    <property type="molecule type" value="Genomic_DNA"/>
</dbReference>
<dbReference type="InterPro" id="IPR001433">
    <property type="entry name" value="OxRdtase_FAD/NAD-bd"/>
</dbReference>
<dbReference type="CDD" id="cd00207">
    <property type="entry name" value="fer2"/>
    <property type="match status" value="1"/>
</dbReference>
<dbReference type="PROSITE" id="PS00197">
    <property type="entry name" value="2FE2S_FER_1"/>
    <property type="match status" value="1"/>
</dbReference>
<dbReference type="GO" id="GO:0051537">
    <property type="term" value="F:2 iron, 2 sulfur cluster binding"/>
    <property type="evidence" value="ECO:0007669"/>
    <property type="project" value="UniProtKB-KW"/>
</dbReference>
<dbReference type="CDD" id="cd06214">
    <property type="entry name" value="PA_degradation_oxidoreductase_like"/>
    <property type="match status" value="1"/>
</dbReference>
<dbReference type="InterPro" id="IPR036010">
    <property type="entry name" value="2Fe-2S_ferredoxin-like_sf"/>
</dbReference>
<keyword evidence="8" id="KW-0411">Iron-sulfur</keyword>
<dbReference type="GO" id="GO:0046872">
    <property type="term" value="F:metal ion binding"/>
    <property type="evidence" value="ECO:0007669"/>
    <property type="project" value="UniProtKB-KW"/>
</dbReference>
<dbReference type="PROSITE" id="PS51384">
    <property type="entry name" value="FAD_FR"/>
    <property type="match status" value="1"/>
</dbReference>
<dbReference type="InterPro" id="IPR017938">
    <property type="entry name" value="Riboflavin_synthase-like_b-brl"/>
</dbReference>
<dbReference type="InterPro" id="IPR012675">
    <property type="entry name" value="Beta-grasp_dom_sf"/>
</dbReference>
<dbReference type="GO" id="GO:0016491">
    <property type="term" value="F:oxidoreductase activity"/>
    <property type="evidence" value="ECO:0007669"/>
    <property type="project" value="UniProtKB-KW"/>
</dbReference>
<evidence type="ECO:0000259" key="9">
    <source>
        <dbReference type="PROSITE" id="PS51085"/>
    </source>
</evidence>
<dbReference type="Proteomes" id="UP000195787">
    <property type="component" value="Unassembled WGS sequence"/>
</dbReference>
<dbReference type="InterPro" id="IPR011884">
    <property type="entry name" value="PaaE"/>
</dbReference>
<evidence type="ECO:0000256" key="1">
    <source>
        <dbReference type="ARBA" id="ARBA00001974"/>
    </source>
</evidence>
<evidence type="ECO:0000313" key="12">
    <source>
        <dbReference type="Proteomes" id="UP000195787"/>
    </source>
</evidence>
<dbReference type="GeneID" id="303171712"/>
<accession>A0A1R4ESM7</accession>
<dbReference type="Pfam" id="PF00175">
    <property type="entry name" value="NAD_binding_1"/>
    <property type="match status" value="1"/>
</dbReference>
<dbReference type="InterPro" id="IPR006058">
    <property type="entry name" value="2Fe2S_fd_BS"/>
</dbReference>
<evidence type="ECO:0000256" key="6">
    <source>
        <dbReference type="ARBA" id="ARBA00023002"/>
    </source>
</evidence>
<evidence type="ECO:0000256" key="4">
    <source>
        <dbReference type="ARBA" id="ARBA00022723"/>
    </source>
</evidence>
<evidence type="ECO:0000259" key="10">
    <source>
        <dbReference type="PROSITE" id="PS51384"/>
    </source>
</evidence>
<evidence type="ECO:0000256" key="5">
    <source>
        <dbReference type="ARBA" id="ARBA00022827"/>
    </source>
</evidence>
<sequence length="374" mass="41309">MAALNLGSTGAAPRRRASFHALRVKRVAPLTRDSVEVTFEVPEALHGQFDYLPGQHVALRAMVDEDELRRSYSICRPLQPGELSVAIKRDAGGVFSNWANDTLAVGDEMQVMSPQGTFTSNLPSFEHKHIVGIAAGSGITPIASLAHTVLESSPDSRFTLLYSNKSTMDVMFVEELADLKDAHPSRFALHHVLSREQRASPLMSGRLDQERLRTILESVILPYTVDEWFLCGPFELVQLVRDTLPEFGVDASHVRFELFTTGEPGSQPKRARPVEVRKGDKVFDVRFQLDGQTSQVDSPVEANETILNAALRIRPDVPFACSGGVCGTCRARVIEGSVNMDENYALEPDEVERGYVLTCQSHPTSEKVTVDYDV</sequence>
<dbReference type="InterPro" id="IPR008333">
    <property type="entry name" value="Cbr1-like_FAD-bd_dom"/>
</dbReference>
<evidence type="ECO:0000313" key="11">
    <source>
        <dbReference type="EMBL" id="SJM46615.1"/>
    </source>
</evidence>